<evidence type="ECO:0000313" key="2">
    <source>
        <dbReference type="EMBL" id="GFH10210.1"/>
    </source>
</evidence>
<organism evidence="2 3">
    <name type="scientific">Haematococcus lacustris</name>
    <name type="common">Green alga</name>
    <name type="synonym">Haematococcus pluvialis</name>
    <dbReference type="NCBI Taxonomy" id="44745"/>
    <lineage>
        <taxon>Eukaryota</taxon>
        <taxon>Viridiplantae</taxon>
        <taxon>Chlorophyta</taxon>
        <taxon>core chlorophytes</taxon>
        <taxon>Chlorophyceae</taxon>
        <taxon>CS clade</taxon>
        <taxon>Chlamydomonadales</taxon>
        <taxon>Haematococcaceae</taxon>
        <taxon>Haematococcus</taxon>
    </lineage>
</organism>
<accession>A0A699YJB9</accession>
<comment type="caution">
    <text evidence="2">The sequence shown here is derived from an EMBL/GenBank/DDBJ whole genome shotgun (WGS) entry which is preliminary data.</text>
</comment>
<dbReference type="AlphaFoldDB" id="A0A699YJB9"/>
<evidence type="ECO:0000313" key="3">
    <source>
        <dbReference type="Proteomes" id="UP000485058"/>
    </source>
</evidence>
<dbReference type="EMBL" id="BLLF01000296">
    <property type="protein sequence ID" value="GFH10210.1"/>
    <property type="molecule type" value="Genomic_DNA"/>
</dbReference>
<feature type="compositionally biased region" description="Low complexity" evidence="1">
    <location>
        <begin position="177"/>
        <end position="188"/>
    </location>
</feature>
<reference evidence="2 3" key="1">
    <citation type="submission" date="2020-02" db="EMBL/GenBank/DDBJ databases">
        <title>Draft genome sequence of Haematococcus lacustris strain NIES-144.</title>
        <authorList>
            <person name="Morimoto D."/>
            <person name="Nakagawa S."/>
            <person name="Yoshida T."/>
            <person name="Sawayama S."/>
        </authorList>
    </citation>
    <scope>NUCLEOTIDE SEQUENCE [LARGE SCALE GENOMIC DNA]</scope>
    <source>
        <strain evidence="2 3">NIES-144</strain>
    </source>
</reference>
<name>A0A699YJB9_HAELA</name>
<feature type="region of interest" description="Disordered" evidence="1">
    <location>
        <begin position="163"/>
        <end position="188"/>
    </location>
</feature>
<dbReference type="Proteomes" id="UP000485058">
    <property type="component" value="Unassembled WGS sequence"/>
</dbReference>
<keyword evidence="3" id="KW-1185">Reference proteome</keyword>
<protein>
    <submittedName>
        <fullName evidence="2">Uncharacterized protein</fullName>
    </submittedName>
</protein>
<gene>
    <name evidence="2" type="ORF">HaLaN_05483</name>
</gene>
<evidence type="ECO:0000256" key="1">
    <source>
        <dbReference type="SAM" id="MobiDB-lite"/>
    </source>
</evidence>
<proteinExistence type="predicted"/>
<sequence>MPHIGISPLCAVTSRGLAACVQAAEHQIFLAASDWHCIRPLHLNGVTLTDHWMGTLCTRTTMGDTAPTSATTTVSWDVLGGSSTLHRTLPHTLHCTLEQALPWPWCQHTALAIALTHQGRDAHWGAAHELASYPKAAAGLQPSGHLRTRNLCNGVYLCSKAKSPARGRSRRETSLVRSRPASRSAGRSYHIAPGQFNKSRVVGDMDYVKVQASLPGIHALRTRPGLVMEATIANGKPERLQGLSMYDAKHGKGVHRITEFSRLAPAAEREIRNVWAV</sequence>